<accession>A0A7J6XC48</accession>
<proteinExistence type="predicted"/>
<evidence type="ECO:0000313" key="2">
    <source>
        <dbReference type="EMBL" id="KAF5207209.1"/>
    </source>
</evidence>
<keyword evidence="3" id="KW-1185">Reference proteome</keyword>
<evidence type="ECO:0000313" key="3">
    <source>
        <dbReference type="Proteomes" id="UP000554482"/>
    </source>
</evidence>
<dbReference type="Proteomes" id="UP000554482">
    <property type="component" value="Unassembled WGS sequence"/>
</dbReference>
<feature type="region of interest" description="Disordered" evidence="1">
    <location>
        <begin position="61"/>
        <end position="80"/>
    </location>
</feature>
<protein>
    <submittedName>
        <fullName evidence="2">Uncharacterized protein</fullName>
    </submittedName>
</protein>
<feature type="compositionally biased region" description="Low complexity" evidence="1">
    <location>
        <begin position="10"/>
        <end position="28"/>
    </location>
</feature>
<evidence type="ECO:0000256" key="1">
    <source>
        <dbReference type="SAM" id="MobiDB-lite"/>
    </source>
</evidence>
<feature type="region of interest" description="Disordered" evidence="1">
    <location>
        <begin position="1"/>
        <end position="53"/>
    </location>
</feature>
<feature type="compositionally biased region" description="Low complexity" evidence="1">
    <location>
        <begin position="36"/>
        <end position="53"/>
    </location>
</feature>
<sequence length="80" mass="7952">MSISPIHAQSSESSLSSSLTLSSNPTTSNHGFLQPSSSSSQHIVASSSSGSFPISVSDHSASISDAAVSSPPDAGGFSKK</sequence>
<dbReference type="EMBL" id="JABWDY010001713">
    <property type="protein sequence ID" value="KAF5207209.1"/>
    <property type="molecule type" value="Genomic_DNA"/>
</dbReference>
<feature type="non-terminal residue" evidence="2">
    <location>
        <position position="80"/>
    </location>
</feature>
<reference evidence="2 3" key="1">
    <citation type="submission" date="2020-06" db="EMBL/GenBank/DDBJ databases">
        <title>Transcriptomic and genomic resources for Thalictrum thalictroides and T. hernandezii: Facilitating candidate gene discovery in an emerging model plant lineage.</title>
        <authorList>
            <person name="Arias T."/>
            <person name="Riano-Pachon D.M."/>
            <person name="Di Stilio V.S."/>
        </authorList>
    </citation>
    <scope>NUCLEOTIDE SEQUENCE [LARGE SCALE GENOMIC DNA]</scope>
    <source>
        <strain evidence="3">cv. WT478/WT964</strain>
        <tissue evidence="2">Leaves</tissue>
    </source>
</reference>
<gene>
    <name evidence="2" type="ORF">FRX31_003204</name>
</gene>
<comment type="caution">
    <text evidence="2">The sequence shown here is derived from an EMBL/GenBank/DDBJ whole genome shotgun (WGS) entry which is preliminary data.</text>
</comment>
<dbReference type="AlphaFoldDB" id="A0A7J6XC48"/>
<organism evidence="2 3">
    <name type="scientific">Thalictrum thalictroides</name>
    <name type="common">Rue-anemone</name>
    <name type="synonym">Anemone thalictroides</name>
    <dbReference type="NCBI Taxonomy" id="46969"/>
    <lineage>
        <taxon>Eukaryota</taxon>
        <taxon>Viridiplantae</taxon>
        <taxon>Streptophyta</taxon>
        <taxon>Embryophyta</taxon>
        <taxon>Tracheophyta</taxon>
        <taxon>Spermatophyta</taxon>
        <taxon>Magnoliopsida</taxon>
        <taxon>Ranunculales</taxon>
        <taxon>Ranunculaceae</taxon>
        <taxon>Thalictroideae</taxon>
        <taxon>Thalictrum</taxon>
    </lineage>
</organism>
<name>A0A7J6XC48_THATH</name>